<dbReference type="PRINTS" id="PR00019">
    <property type="entry name" value="LEURICHRPT"/>
</dbReference>
<keyword evidence="2" id="KW-0677">Repeat</keyword>
<organism evidence="3 4">
    <name type="scientific">Stichopus japonicus</name>
    <name type="common">Sea cucumber</name>
    <dbReference type="NCBI Taxonomy" id="307972"/>
    <lineage>
        <taxon>Eukaryota</taxon>
        <taxon>Metazoa</taxon>
        <taxon>Echinodermata</taxon>
        <taxon>Eleutherozoa</taxon>
        <taxon>Echinozoa</taxon>
        <taxon>Holothuroidea</taxon>
        <taxon>Aspidochirotacea</taxon>
        <taxon>Aspidochirotida</taxon>
        <taxon>Stichopodidae</taxon>
        <taxon>Apostichopus</taxon>
    </lineage>
</organism>
<comment type="caution">
    <text evidence="3">The sequence shown here is derived from an EMBL/GenBank/DDBJ whole genome shotgun (WGS) entry which is preliminary data.</text>
</comment>
<dbReference type="InterPro" id="IPR003591">
    <property type="entry name" value="Leu-rich_rpt_typical-subtyp"/>
</dbReference>
<dbReference type="InterPro" id="IPR032675">
    <property type="entry name" value="LRR_dom_sf"/>
</dbReference>
<dbReference type="Pfam" id="PF13855">
    <property type="entry name" value="LRR_8"/>
    <property type="match status" value="3"/>
</dbReference>
<dbReference type="InterPro" id="IPR001611">
    <property type="entry name" value="Leu-rich_rpt"/>
</dbReference>
<protein>
    <submittedName>
        <fullName evidence="3">Uncharacterized protein</fullName>
    </submittedName>
</protein>
<evidence type="ECO:0000256" key="2">
    <source>
        <dbReference type="ARBA" id="ARBA00022737"/>
    </source>
</evidence>
<dbReference type="STRING" id="307972.A0A2G8LNA4"/>
<dbReference type="SUPFAM" id="SSF52058">
    <property type="entry name" value="L domain-like"/>
    <property type="match status" value="1"/>
</dbReference>
<dbReference type="EMBL" id="MRZV01000026">
    <property type="protein sequence ID" value="PIK61715.1"/>
    <property type="molecule type" value="Genomic_DNA"/>
</dbReference>
<dbReference type="Gene3D" id="3.80.10.10">
    <property type="entry name" value="Ribonuclease Inhibitor"/>
    <property type="match status" value="3"/>
</dbReference>
<evidence type="ECO:0000313" key="3">
    <source>
        <dbReference type="EMBL" id="PIK61715.1"/>
    </source>
</evidence>
<evidence type="ECO:0000313" key="4">
    <source>
        <dbReference type="Proteomes" id="UP000230750"/>
    </source>
</evidence>
<accession>A0A2G8LNA4</accession>
<dbReference type="SMART" id="SM00365">
    <property type="entry name" value="LRR_SD22"/>
    <property type="match status" value="6"/>
</dbReference>
<proteinExistence type="predicted"/>
<dbReference type="InterPro" id="IPR050216">
    <property type="entry name" value="LRR_domain-containing"/>
</dbReference>
<dbReference type="PANTHER" id="PTHR48051:SF1">
    <property type="entry name" value="RAS SUPPRESSOR PROTEIN 1"/>
    <property type="match status" value="1"/>
</dbReference>
<dbReference type="Proteomes" id="UP000230750">
    <property type="component" value="Unassembled WGS sequence"/>
</dbReference>
<dbReference type="PROSITE" id="PS51450">
    <property type="entry name" value="LRR"/>
    <property type="match status" value="4"/>
</dbReference>
<dbReference type="GO" id="GO:0005737">
    <property type="term" value="C:cytoplasm"/>
    <property type="evidence" value="ECO:0007669"/>
    <property type="project" value="TreeGrafter"/>
</dbReference>
<dbReference type="OrthoDB" id="2021138at2759"/>
<dbReference type="SMART" id="SM00364">
    <property type="entry name" value="LRR_BAC"/>
    <property type="match status" value="8"/>
</dbReference>
<dbReference type="AlphaFoldDB" id="A0A2G8LNA4"/>
<sequence length="644" mass="72589">MATDSLSCVNNFHDHLETQENTPNDAASQRIELASRELDSFCLQSYNHVSWNFVSDLDLAFNNLSDLPNEFSVRLSNLQTLDLSGNVLNTLPEVLGELTCLTSLKANESCIHDLPNSFSNLTKLKYLSLVGNTLSKFDNKFCFPENLETLLLDESEMKFLPDSICHLHHLKVLEASNNSLVELPVNFGEMCDLQVINLSHNNIETLPDSLAILKNLTVIDISHNKLIALTTSLASTERLKTFHAGHNRLEGLPQWTSKLKSIETYSVKDNVLLGRPFEDEFCESAKETLITFDLAGNFIEYLPSNLGILSKVEFLHVGSIIPELERSNFQNGNWIMNLPENVGEMVSLTKLRLDENQFDRLPDSFGNLVNLEFLDLGQNRLRHLPDSFCNLKSLKSCFLSKNCLVELPQDFGKLNQLIELLLDSNQLRELPTSLCKLTNLVNLDLFDNHLSHIPDCLQFFKQLKALNIDWNDFDVDDLEVPQISQANYYSEDRKRFGPGSAKDADGASALAAALRNKRALWASHGETRERQGMQRHDNDLVENGISSLSLNDAEEPTEVSAATNGYLQNGHLNELEEEEDWDKDLEDVSPYGDIDIYQHPVTRNVPRGTPAVDFYFLPSEEHAQETAATVFHTDVQDGQFDDAD</sequence>
<keyword evidence="4" id="KW-1185">Reference proteome</keyword>
<name>A0A2G8LNA4_STIJA</name>
<dbReference type="SUPFAM" id="SSF52047">
    <property type="entry name" value="RNI-like"/>
    <property type="match status" value="1"/>
</dbReference>
<keyword evidence="1" id="KW-0433">Leucine-rich repeat</keyword>
<dbReference type="SMART" id="SM00369">
    <property type="entry name" value="LRR_TYP"/>
    <property type="match status" value="10"/>
</dbReference>
<dbReference type="PANTHER" id="PTHR48051">
    <property type="match status" value="1"/>
</dbReference>
<reference evidence="3 4" key="1">
    <citation type="journal article" date="2017" name="PLoS Biol.">
        <title>The sea cucumber genome provides insights into morphological evolution and visceral regeneration.</title>
        <authorList>
            <person name="Zhang X."/>
            <person name="Sun L."/>
            <person name="Yuan J."/>
            <person name="Sun Y."/>
            <person name="Gao Y."/>
            <person name="Zhang L."/>
            <person name="Li S."/>
            <person name="Dai H."/>
            <person name="Hamel J.F."/>
            <person name="Liu C."/>
            <person name="Yu Y."/>
            <person name="Liu S."/>
            <person name="Lin W."/>
            <person name="Guo K."/>
            <person name="Jin S."/>
            <person name="Xu P."/>
            <person name="Storey K.B."/>
            <person name="Huan P."/>
            <person name="Zhang T."/>
            <person name="Zhou Y."/>
            <person name="Zhang J."/>
            <person name="Lin C."/>
            <person name="Li X."/>
            <person name="Xing L."/>
            <person name="Huo D."/>
            <person name="Sun M."/>
            <person name="Wang L."/>
            <person name="Mercier A."/>
            <person name="Li F."/>
            <person name="Yang H."/>
            <person name="Xiang J."/>
        </authorList>
    </citation>
    <scope>NUCLEOTIDE SEQUENCE [LARGE SCALE GENOMIC DNA]</scope>
    <source>
        <strain evidence="3">Shaxun</strain>
        <tissue evidence="3">Muscle</tissue>
    </source>
</reference>
<evidence type="ECO:0000256" key="1">
    <source>
        <dbReference type="ARBA" id="ARBA00022614"/>
    </source>
</evidence>
<gene>
    <name evidence="3" type="ORF">BSL78_01345</name>
</gene>